<dbReference type="RefSeq" id="WP_051518605.1">
    <property type="nucleotide sequence ID" value="NZ_AWQS01000134.1"/>
</dbReference>
<sequence length="225" mass="24853">MPAGPAPAARHPAENRVTPTGEVIAAPGRGAWMGNRGRLHDGSGSRTVVRHHQSRAWITCVLQFRDRRVAQWDAHHYTPLFFLDEAVAFAAGHRPCAECRRSDYTTYRDAVVASLGVARLSAPDLDRQLHEERWDPAHRSRRLHELSWRDLPEGAFVQLEAGPALVRADHLTPWEPDNSYGPDVPRPRSGRAPVITPPSTLAVLRGGYPVQLGVPAQPRPSSSSE</sequence>
<gene>
    <name evidence="2" type="ORF">N864_06285</name>
</gene>
<evidence type="ECO:0000313" key="2">
    <source>
        <dbReference type="EMBL" id="EWT05224.1"/>
    </source>
</evidence>
<reference evidence="3" key="1">
    <citation type="submission" date="2013-08" db="EMBL/GenBank/DDBJ databases">
        <title>Intrasporangium oryzae NRRL B-24470.</title>
        <authorList>
            <person name="Liu H."/>
            <person name="Wang G."/>
        </authorList>
    </citation>
    <scope>NUCLEOTIDE SEQUENCE [LARGE SCALE GENOMIC DNA]</scope>
    <source>
        <strain evidence="3">Q5-1</strain>
    </source>
</reference>
<dbReference type="Proteomes" id="UP000019494">
    <property type="component" value="Unassembled WGS sequence"/>
</dbReference>
<comment type="caution">
    <text evidence="2">The sequence shown here is derived from an EMBL/GenBank/DDBJ whole genome shotgun (WGS) entry which is preliminary data.</text>
</comment>
<accession>W9GMV0</accession>
<evidence type="ECO:0000256" key="1">
    <source>
        <dbReference type="SAM" id="MobiDB-lite"/>
    </source>
</evidence>
<organism evidence="2 3">
    <name type="scientific">Intrasporangium chromatireducens Q5-1</name>
    <dbReference type="NCBI Taxonomy" id="584657"/>
    <lineage>
        <taxon>Bacteria</taxon>
        <taxon>Bacillati</taxon>
        <taxon>Actinomycetota</taxon>
        <taxon>Actinomycetes</taxon>
        <taxon>Micrococcales</taxon>
        <taxon>Intrasporangiaceae</taxon>
        <taxon>Intrasporangium</taxon>
    </lineage>
</organism>
<proteinExistence type="predicted"/>
<dbReference type="OrthoDB" id="894286at2"/>
<dbReference type="EMBL" id="AWQS01000134">
    <property type="protein sequence ID" value="EWT05224.1"/>
    <property type="molecule type" value="Genomic_DNA"/>
</dbReference>
<name>W9GMV0_9MICO</name>
<dbReference type="AlphaFoldDB" id="W9GMV0"/>
<dbReference type="PATRIC" id="fig|584657.3.peg.2896"/>
<evidence type="ECO:0000313" key="3">
    <source>
        <dbReference type="Proteomes" id="UP000019494"/>
    </source>
</evidence>
<keyword evidence="3" id="KW-1185">Reference proteome</keyword>
<protein>
    <submittedName>
        <fullName evidence="2">Uncharacterized protein</fullName>
    </submittedName>
</protein>
<feature type="region of interest" description="Disordered" evidence="1">
    <location>
        <begin position="176"/>
        <end position="197"/>
    </location>
</feature>